<evidence type="ECO:0000256" key="4">
    <source>
        <dbReference type="ARBA" id="ARBA00022842"/>
    </source>
</evidence>
<dbReference type="SUPFAM" id="SSF51621">
    <property type="entry name" value="Phosphoenolpyruvate/pyruvate domain"/>
    <property type="match status" value="1"/>
</dbReference>
<comment type="cofactor">
    <cofactor evidence="1">
        <name>Mg(2+)</name>
        <dbReference type="ChEBI" id="CHEBI:18420"/>
    </cofactor>
</comment>
<keyword evidence="9" id="KW-1185">Reference proteome</keyword>
<comment type="similarity">
    <text evidence="2">Belongs to the HpcH/HpaI aldolase family.</text>
</comment>
<dbReference type="Proteomes" id="UP000317496">
    <property type="component" value="Chromosome"/>
</dbReference>
<dbReference type="OrthoDB" id="9800547at2"/>
<dbReference type="EMBL" id="CP041636">
    <property type="protein sequence ID" value="QDO97116.1"/>
    <property type="molecule type" value="Genomic_DNA"/>
</dbReference>
<proteinExistence type="inferred from homology"/>
<evidence type="ECO:0000256" key="2">
    <source>
        <dbReference type="ARBA" id="ARBA00005568"/>
    </source>
</evidence>
<dbReference type="KEGG" id="fer:FNB15_07435"/>
<evidence type="ECO:0000256" key="5">
    <source>
        <dbReference type="PIRSR" id="PIRSR015582-1"/>
    </source>
</evidence>
<accession>A0A516H031</accession>
<evidence type="ECO:0000313" key="9">
    <source>
        <dbReference type="Proteomes" id="UP000317496"/>
    </source>
</evidence>
<feature type="binding site" evidence="5">
    <location>
        <position position="128"/>
    </location>
    <ligand>
        <name>substrate</name>
    </ligand>
</feature>
<dbReference type="Pfam" id="PF03328">
    <property type="entry name" value="HpcH_HpaI"/>
    <property type="match status" value="1"/>
</dbReference>
<dbReference type="InterPro" id="IPR005000">
    <property type="entry name" value="Aldolase/citrate-lyase_domain"/>
</dbReference>
<protein>
    <submittedName>
        <fullName evidence="8">CoA ester lyase</fullName>
    </submittedName>
</protein>
<dbReference type="PIRSF" id="PIRSF015582">
    <property type="entry name" value="Cit_lyase_B"/>
    <property type="match status" value="1"/>
</dbReference>
<dbReference type="PANTHER" id="PTHR32308">
    <property type="entry name" value="LYASE BETA SUBUNIT, PUTATIVE (AFU_ORTHOLOGUE AFUA_4G13030)-RELATED"/>
    <property type="match status" value="1"/>
</dbReference>
<feature type="binding site" evidence="5">
    <location>
        <position position="66"/>
    </location>
    <ligand>
        <name>substrate</name>
    </ligand>
</feature>
<dbReference type="PANTHER" id="PTHR32308:SF0">
    <property type="entry name" value="HPCH_HPAI ALDOLASE_CITRATE LYASE DOMAIN-CONTAINING PROTEIN"/>
    <property type="match status" value="1"/>
</dbReference>
<dbReference type="GO" id="GO:0006107">
    <property type="term" value="P:oxaloacetate metabolic process"/>
    <property type="evidence" value="ECO:0007669"/>
    <property type="project" value="TreeGrafter"/>
</dbReference>
<feature type="binding site" evidence="6">
    <location>
        <position position="128"/>
    </location>
    <ligand>
        <name>Mg(2+)</name>
        <dbReference type="ChEBI" id="CHEBI:18420"/>
    </ligand>
</feature>
<evidence type="ECO:0000259" key="7">
    <source>
        <dbReference type="Pfam" id="PF03328"/>
    </source>
</evidence>
<organism evidence="8 9">
    <name type="scientific">Ferrovibrio terrae</name>
    <dbReference type="NCBI Taxonomy" id="2594003"/>
    <lineage>
        <taxon>Bacteria</taxon>
        <taxon>Pseudomonadati</taxon>
        <taxon>Pseudomonadota</taxon>
        <taxon>Alphaproteobacteria</taxon>
        <taxon>Rhodospirillales</taxon>
        <taxon>Rhodospirillaceae</taxon>
        <taxon>Ferrovibrio</taxon>
    </lineage>
</organism>
<dbReference type="InterPro" id="IPR040442">
    <property type="entry name" value="Pyrv_kinase-like_dom_sf"/>
</dbReference>
<dbReference type="AlphaFoldDB" id="A0A516H031"/>
<evidence type="ECO:0000256" key="1">
    <source>
        <dbReference type="ARBA" id="ARBA00001946"/>
    </source>
</evidence>
<feature type="domain" description="HpcH/HpaI aldolase/citrate lyase" evidence="7">
    <location>
        <begin position="3"/>
        <end position="222"/>
    </location>
</feature>
<dbReference type="RefSeq" id="WP_144068097.1">
    <property type="nucleotide sequence ID" value="NZ_CP041636.1"/>
</dbReference>
<dbReference type="InterPro" id="IPR015813">
    <property type="entry name" value="Pyrv/PenolPyrv_kinase-like_dom"/>
</dbReference>
<keyword evidence="8" id="KW-0456">Lyase</keyword>
<keyword evidence="3 6" id="KW-0479">Metal-binding</keyword>
<dbReference type="InterPro" id="IPR011206">
    <property type="entry name" value="Citrate_lyase_beta/mcl1/mcl2"/>
</dbReference>
<name>A0A516H031_9PROT</name>
<dbReference type="GO" id="GO:0016829">
    <property type="term" value="F:lyase activity"/>
    <property type="evidence" value="ECO:0007669"/>
    <property type="project" value="UniProtKB-KW"/>
</dbReference>
<evidence type="ECO:0000256" key="3">
    <source>
        <dbReference type="ARBA" id="ARBA00022723"/>
    </source>
</evidence>
<evidence type="ECO:0000256" key="6">
    <source>
        <dbReference type="PIRSR" id="PIRSR015582-2"/>
    </source>
</evidence>
<dbReference type="GO" id="GO:0000287">
    <property type="term" value="F:magnesium ion binding"/>
    <property type="evidence" value="ECO:0007669"/>
    <property type="project" value="TreeGrafter"/>
</dbReference>
<sequence length="290" mass="32246">MIRSLFFAPANRHDLLTKFPRFRADCYAIDLEDGTPEGDKDSARARLDEAVRMLRGVSLQGRLYVRVNEASSKHYIRDIEAAVLCDIDGLIVPKLESRDQLFPVDHAITRAEAAQTGRRRIEIMAGIESMRGVIDAVALCAAHPRITSAFFGAEDFASDIGARRTRTGDEVLYARSQVVLAAKAARIIAIDQAVVEIRDDEQFRRDAEKGRDLGYEGKICVVPRQVELSNEIYAPTADEIAHARELVAVYQDAMQRGIGTIDFKGHMIDGPLLKRAEAVLELARQLEARA</sequence>
<feature type="binding site" evidence="6">
    <location>
        <position position="155"/>
    </location>
    <ligand>
        <name>Mg(2+)</name>
        <dbReference type="ChEBI" id="CHEBI:18420"/>
    </ligand>
</feature>
<gene>
    <name evidence="8" type="ORF">FNB15_07435</name>
</gene>
<reference evidence="8 9" key="1">
    <citation type="submission" date="2019-07" db="EMBL/GenBank/DDBJ databases">
        <title>Genome sequencing for Ferrovibrio sp. K5.</title>
        <authorList>
            <person name="Park S.-J."/>
        </authorList>
    </citation>
    <scope>NUCLEOTIDE SEQUENCE [LARGE SCALE GENOMIC DNA]</scope>
    <source>
        <strain evidence="8 9">K5</strain>
    </source>
</reference>
<evidence type="ECO:0000313" key="8">
    <source>
        <dbReference type="EMBL" id="QDO97116.1"/>
    </source>
</evidence>
<keyword evidence="4 6" id="KW-0460">Magnesium</keyword>
<dbReference type="Gene3D" id="3.20.20.60">
    <property type="entry name" value="Phosphoenolpyruvate-binding domains"/>
    <property type="match status" value="1"/>
</dbReference>